<dbReference type="PROSITE" id="PS50600">
    <property type="entry name" value="ULP_PROTEASE"/>
    <property type="match status" value="1"/>
</dbReference>
<dbReference type="Pfam" id="PF09331">
    <property type="entry name" value="DUF1985"/>
    <property type="match status" value="1"/>
</dbReference>
<feature type="compositionally biased region" description="Basic and acidic residues" evidence="4">
    <location>
        <begin position="983"/>
        <end position="995"/>
    </location>
</feature>
<evidence type="ECO:0000259" key="5">
    <source>
        <dbReference type="PROSITE" id="PS50600"/>
    </source>
</evidence>
<dbReference type="Proteomes" id="UP000824890">
    <property type="component" value="Unassembled WGS sequence"/>
</dbReference>
<organism evidence="6 7">
    <name type="scientific">Brassica napus</name>
    <name type="common">Rape</name>
    <dbReference type="NCBI Taxonomy" id="3708"/>
    <lineage>
        <taxon>Eukaryota</taxon>
        <taxon>Viridiplantae</taxon>
        <taxon>Streptophyta</taxon>
        <taxon>Embryophyta</taxon>
        <taxon>Tracheophyta</taxon>
        <taxon>Spermatophyta</taxon>
        <taxon>Magnoliopsida</taxon>
        <taxon>eudicotyledons</taxon>
        <taxon>Gunneridae</taxon>
        <taxon>Pentapetalae</taxon>
        <taxon>rosids</taxon>
        <taxon>malvids</taxon>
        <taxon>Brassicales</taxon>
        <taxon>Brassicaceae</taxon>
        <taxon>Brassiceae</taxon>
        <taxon>Brassica</taxon>
    </lineage>
</organism>
<keyword evidence="3" id="KW-0378">Hydrolase</keyword>
<accession>A0ABQ8ALF3</accession>
<protein>
    <recommendedName>
        <fullName evidence="5">Ubiquitin-like protease family profile domain-containing protein</fullName>
    </recommendedName>
</protein>
<keyword evidence="2" id="KW-0645">Protease</keyword>
<dbReference type="PANTHER" id="PTHR48449">
    <property type="entry name" value="DUF1985 DOMAIN-CONTAINING PROTEIN"/>
    <property type="match status" value="1"/>
</dbReference>
<evidence type="ECO:0000256" key="1">
    <source>
        <dbReference type="ARBA" id="ARBA00005234"/>
    </source>
</evidence>
<dbReference type="EMBL" id="JAGKQM010000013">
    <property type="protein sequence ID" value="KAH0893381.1"/>
    <property type="molecule type" value="Genomic_DNA"/>
</dbReference>
<dbReference type="InterPro" id="IPR003653">
    <property type="entry name" value="Peptidase_C48_C"/>
</dbReference>
<gene>
    <name evidence="6" type="ORF">HID58_055810</name>
</gene>
<feature type="region of interest" description="Disordered" evidence="4">
    <location>
        <begin position="710"/>
        <end position="758"/>
    </location>
</feature>
<feature type="domain" description="Ubiquitin-like protease family profile" evidence="5">
    <location>
        <begin position="1003"/>
        <end position="1201"/>
    </location>
</feature>
<evidence type="ECO:0000313" key="7">
    <source>
        <dbReference type="Proteomes" id="UP000824890"/>
    </source>
</evidence>
<evidence type="ECO:0000313" key="6">
    <source>
        <dbReference type="EMBL" id="KAH0893381.1"/>
    </source>
</evidence>
<dbReference type="Pfam" id="PF02902">
    <property type="entry name" value="Peptidase_C48"/>
    <property type="match status" value="2"/>
</dbReference>
<feature type="region of interest" description="Disordered" evidence="4">
    <location>
        <begin position="652"/>
        <end position="683"/>
    </location>
</feature>
<proteinExistence type="inferred from homology"/>
<reference evidence="6 7" key="1">
    <citation type="submission" date="2021-05" db="EMBL/GenBank/DDBJ databases">
        <title>Genome Assembly of Synthetic Allotetraploid Brassica napus Reveals Homoeologous Exchanges between Subgenomes.</title>
        <authorList>
            <person name="Davis J.T."/>
        </authorList>
    </citation>
    <scope>NUCLEOTIDE SEQUENCE [LARGE SCALE GENOMIC DNA]</scope>
    <source>
        <strain evidence="7">cv. Da-Ae</strain>
        <tissue evidence="6">Seedling</tissue>
    </source>
</reference>
<comment type="similarity">
    <text evidence="1">Belongs to the peptidase C48 family.</text>
</comment>
<comment type="caution">
    <text evidence="6">The sequence shown here is derived from an EMBL/GenBank/DDBJ whole genome shotgun (WGS) entry which is preliminary data.</text>
</comment>
<dbReference type="SUPFAM" id="SSF54001">
    <property type="entry name" value="Cysteine proteinases"/>
    <property type="match status" value="2"/>
</dbReference>
<sequence>MGSLVIQQSLLVTLAITTKRKRAGKAIKEDTISYVSIVTGTAPTEGGAVNYRLPPRLFATDRYPSNMNNCYSSLEFLLLVRDVLEGSAEMERLLCSCFGPLFRLPVRRCAFSAKLVHGMLSRQLVTKKRFEMWPVFGEGSDKVLACRIWTCYRLTLWGVRAGYEVDDQTKPKKTDYVFWDKLFGGRCNLTIEDLAAMVAGDKTLSPGKKLRICLIIIVDGVLMPKTQKPKPTLKYWRRESFWWTISIMIPHKKVLGKFDDPKGVFYAKLRPESEFLVGFPLALQLWAFEAIPVLLDRLGGDDSVTLLSYVGDKLPTHTGLVLTDVLHAERSPKLAVLPMMEVDEDREDGWGVFDCEIFDRKVAYMVELVKSGYKFKTGEWGGGDAAEPLYVHNLGESEAKRKIRKLTHKEEAGPVGLRFGWEDKYEALLGAVEGIKKELGRLNKVVEKQGRLLRKYKAKTIGKFSSSKLRGLRRRKKSVVAVETGIMFGESDPEGSDNNIEELGVGMGIDNRPQKVAEHADMTMKEGDGVPLLYKKKGDETAEAHFVLYGSGSNTFYVTEEEVGSKTGGGGVVLWDSNVGADVGIPGGPAACGTEVNFGDLNRLVGVIKRGVIGPVAEEEVGKDTEVGVATKHTDGQSMEVDGNARKLGEMMEDSNEKSGEASKVEEAKGGGGGGDERCDAEKEPMVDGLVVEEAVENVPIAEQEVPKLDFSSPKTVEEDATLAKQSVVDEETDGEGSASEGEGGDSDGNGDKQSEKHKPIEREADLAAMLLAKEPFTMAKLVPTVEDTDYRFFENVLASNTKVLHLNAGKYDLDNQFFIDLAASQKWVSTQHIKALVEYLASRHEEILKERRCIFLPPWFVAHLEGNTRAFNAAKMLPYLVEKVCLPLEDGAYSLEPFTVERMGGAYENHKSGDCGPVALKFMELHALGTLILGWMEVPKLDFSSPKRVEEDATLAKQSVVDEETDGEGSTSEGEGGDSDGNGDKQRSEKHKPVEREADLAALLLAKELFTMAKLVPTVEDTDYRFFENVLASNPKVLHLNADMRRNSKKGGAYNSRLAHLEGNTRAFNAAKVTREGVLGDGRLSGFLTKEGRKWGVEVDKLYALMIWNGNHWVGLCISLTDWRVLVLDLNPRLKDMAAVWGLMEAMSKMLPYLVEKVCLPLEDGAYSLEPFTVERMGGAYENHKSGDCGPVALKFMELHALANPHLRMDGLTDELVDILRKQWAMDLYKDWVVPVYVGDEMQ</sequence>
<keyword evidence="7" id="KW-1185">Reference proteome</keyword>
<dbReference type="InterPro" id="IPR038765">
    <property type="entry name" value="Papain-like_cys_pep_sf"/>
</dbReference>
<dbReference type="Gene3D" id="3.40.395.10">
    <property type="entry name" value="Adenoviral Proteinase, Chain A"/>
    <property type="match status" value="1"/>
</dbReference>
<dbReference type="InterPro" id="IPR015410">
    <property type="entry name" value="DUF1985"/>
</dbReference>
<dbReference type="PANTHER" id="PTHR48449:SF1">
    <property type="entry name" value="DUF1985 DOMAIN-CONTAINING PROTEIN"/>
    <property type="match status" value="1"/>
</dbReference>
<evidence type="ECO:0000256" key="2">
    <source>
        <dbReference type="ARBA" id="ARBA00022670"/>
    </source>
</evidence>
<evidence type="ECO:0000256" key="3">
    <source>
        <dbReference type="ARBA" id="ARBA00022801"/>
    </source>
</evidence>
<evidence type="ECO:0000256" key="4">
    <source>
        <dbReference type="SAM" id="MobiDB-lite"/>
    </source>
</evidence>
<name>A0ABQ8ALF3_BRANA</name>
<feature type="region of interest" description="Disordered" evidence="4">
    <location>
        <begin position="955"/>
        <end position="995"/>
    </location>
</feature>